<dbReference type="OrthoDB" id="9805115at2"/>
<dbReference type="Gene3D" id="3.30.565.60">
    <property type="match status" value="1"/>
</dbReference>
<comment type="caution">
    <text evidence="2">The sequence shown here is derived from an EMBL/GenBank/DDBJ whole genome shotgun (WGS) entry which is preliminary data.</text>
</comment>
<keyword evidence="3" id="KW-1185">Reference proteome</keyword>
<dbReference type="EMBL" id="VCKX01000219">
    <property type="protein sequence ID" value="TMR25852.1"/>
    <property type="molecule type" value="Genomic_DNA"/>
</dbReference>
<evidence type="ECO:0000313" key="3">
    <source>
        <dbReference type="Proteomes" id="UP000306628"/>
    </source>
</evidence>
<dbReference type="Gene3D" id="3.30.950.30">
    <property type="entry name" value="Schlafen, AAA domain"/>
    <property type="match status" value="1"/>
</dbReference>
<sequence length="392" mass="43483">MTSDLATLLGDQESMALEFKQSAANPSRIGQAICAFANDLCGRGGGDVLIGVDDKGQPVPGVKAGDKDLLKLAEFRDSGQILDRPCMTVERAVFKGETVIRIRVEASATPPVRYDGVVWVRPGPTTRKANRDDERVLAERRRAFDGPFDGRAVPGSTVEDLDRTLFRSTYLPSVVAPEVIEENGRPEPLQLTSLRMTNETGTPTVLGLLVLGYDPSAFVPGAYLQFVRYDDVDVGAAIIDEQELRHNVVDLAERLEVLLKGHLHTRVVEETGFRERHQPDYPLAGLREVCMNAVMHRNYETSNAPIRVLWFSDRVEVSNPGGPYGQVRVDNFDRVNDYRNPSMAAAMKSLGYVNRFGRGITRIQKELDRNGNPPAEFQVDESSWSVTLRKAE</sequence>
<dbReference type="InterPro" id="IPR038461">
    <property type="entry name" value="Schlafen_AlbA_2_dom_sf"/>
</dbReference>
<feature type="domain" description="Schlafen AlbA-2" evidence="1">
    <location>
        <begin position="13"/>
        <end position="130"/>
    </location>
</feature>
<gene>
    <name evidence="2" type="ORF">ETD85_44525</name>
</gene>
<dbReference type="InterPro" id="IPR007421">
    <property type="entry name" value="Schlafen_AlbA_2_dom"/>
</dbReference>
<protein>
    <submittedName>
        <fullName evidence="2">Transcriptional regulator</fullName>
    </submittedName>
</protein>
<name>A0A5S4FZ38_9ACTN</name>
<dbReference type="PANTHER" id="PTHR30595">
    <property type="entry name" value="GLPR-RELATED TRANSCRIPTIONAL REPRESSOR"/>
    <property type="match status" value="1"/>
</dbReference>
<proteinExistence type="predicted"/>
<dbReference type="PANTHER" id="PTHR30595:SF6">
    <property type="entry name" value="SCHLAFEN ALBA-2 DOMAIN-CONTAINING PROTEIN"/>
    <property type="match status" value="1"/>
</dbReference>
<reference evidence="2 3" key="1">
    <citation type="submission" date="2019-05" db="EMBL/GenBank/DDBJ databases">
        <title>Draft genome sequence of Nonomuraea zeae DSM 100528.</title>
        <authorList>
            <person name="Saricaoglu S."/>
            <person name="Isik K."/>
        </authorList>
    </citation>
    <scope>NUCLEOTIDE SEQUENCE [LARGE SCALE GENOMIC DNA]</scope>
    <source>
        <strain evidence="2 3">DSM 100528</strain>
    </source>
</reference>
<evidence type="ECO:0000259" key="1">
    <source>
        <dbReference type="Pfam" id="PF04326"/>
    </source>
</evidence>
<dbReference type="AlphaFoldDB" id="A0A5S4FZ38"/>
<dbReference type="RefSeq" id="WP_138695889.1">
    <property type="nucleotide sequence ID" value="NZ_JBHSAZ010000114.1"/>
</dbReference>
<dbReference type="Pfam" id="PF13749">
    <property type="entry name" value="HATPase_c_4"/>
    <property type="match status" value="1"/>
</dbReference>
<accession>A0A5S4FZ38</accession>
<evidence type="ECO:0000313" key="2">
    <source>
        <dbReference type="EMBL" id="TMR25852.1"/>
    </source>
</evidence>
<dbReference type="InterPro" id="IPR038475">
    <property type="entry name" value="RecG_C_sf"/>
</dbReference>
<dbReference type="Pfam" id="PF04326">
    <property type="entry name" value="SLFN_AlbA_2"/>
    <property type="match status" value="1"/>
</dbReference>
<dbReference type="Proteomes" id="UP000306628">
    <property type="component" value="Unassembled WGS sequence"/>
</dbReference>
<organism evidence="2 3">
    <name type="scientific">Nonomuraea zeae</name>
    <dbReference type="NCBI Taxonomy" id="1642303"/>
    <lineage>
        <taxon>Bacteria</taxon>
        <taxon>Bacillati</taxon>
        <taxon>Actinomycetota</taxon>
        <taxon>Actinomycetes</taxon>
        <taxon>Streptosporangiales</taxon>
        <taxon>Streptosporangiaceae</taxon>
        <taxon>Nonomuraea</taxon>
    </lineage>
</organism>